<dbReference type="AlphaFoldDB" id="A0A345HKS4"/>
<dbReference type="GO" id="GO:0009253">
    <property type="term" value="P:peptidoglycan catabolic process"/>
    <property type="evidence" value="ECO:0007669"/>
    <property type="project" value="TreeGrafter"/>
</dbReference>
<feature type="region of interest" description="Disordered" evidence="1">
    <location>
        <begin position="263"/>
        <end position="350"/>
    </location>
</feature>
<accession>A0A345HKS4</accession>
<dbReference type="EMBL" id="CP031194">
    <property type="protein sequence ID" value="AXG77298.1"/>
    <property type="molecule type" value="Genomic_DNA"/>
</dbReference>
<feature type="signal peptide" evidence="2">
    <location>
        <begin position="1"/>
        <end position="33"/>
    </location>
</feature>
<dbReference type="CDD" id="cd13399">
    <property type="entry name" value="Slt35-like"/>
    <property type="match status" value="1"/>
</dbReference>
<feature type="compositionally biased region" description="Pro residues" evidence="1">
    <location>
        <begin position="299"/>
        <end position="310"/>
    </location>
</feature>
<feature type="compositionally biased region" description="Pro residues" evidence="1">
    <location>
        <begin position="281"/>
        <end position="291"/>
    </location>
</feature>
<evidence type="ECO:0000259" key="3">
    <source>
        <dbReference type="Pfam" id="PF13406"/>
    </source>
</evidence>
<dbReference type="SUPFAM" id="SSF53955">
    <property type="entry name" value="Lysozyme-like"/>
    <property type="match status" value="1"/>
</dbReference>
<dbReference type="Proteomes" id="UP000253868">
    <property type="component" value="Chromosome"/>
</dbReference>
<feature type="compositionally biased region" description="Pro residues" evidence="1">
    <location>
        <begin position="330"/>
        <end position="347"/>
    </location>
</feature>
<evidence type="ECO:0000313" key="5">
    <source>
        <dbReference type="Proteomes" id="UP000253868"/>
    </source>
</evidence>
<feature type="region of interest" description="Disordered" evidence="1">
    <location>
        <begin position="33"/>
        <end position="86"/>
    </location>
</feature>
<protein>
    <submittedName>
        <fullName evidence="4">Lytic transglycosylase</fullName>
    </submittedName>
</protein>
<dbReference type="InterPro" id="IPR023346">
    <property type="entry name" value="Lysozyme-like_dom_sf"/>
</dbReference>
<organism evidence="4 5">
    <name type="scientific">Streptomyces paludis</name>
    <dbReference type="NCBI Taxonomy" id="2282738"/>
    <lineage>
        <taxon>Bacteria</taxon>
        <taxon>Bacillati</taxon>
        <taxon>Actinomycetota</taxon>
        <taxon>Actinomycetes</taxon>
        <taxon>Kitasatosporales</taxon>
        <taxon>Streptomycetaceae</taxon>
        <taxon>Streptomyces</taxon>
    </lineage>
</organism>
<dbReference type="Pfam" id="PF13406">
    <property type="entry name" value="SLT_2"/>
    <property type="match status" value="1"/>
</dbReference>
<dbReference type="RefSeq" id="WP_114658666.1">
    <property type="nucleotide sequence ID" value="NZ_CP031194.1"/>
</dbReference>
<keyword evidence="5" id="KW-1185">Reference proteome</keyword>
<dbReference type="PANTHER" id="PTHR30163:SF8">
    <property type="entry name" value="LYTIC MUREIN TRANSGLYCOSYLASE"/>
    <property type="match status" value="1"/>
</dbReference>
<feature type="compositionally biased region" description="Low complexity" evidence="1">
    <location>
        <begin position="268"/>
        <end position="280"/>
    </location>
</feature>
<dbReference type="OrthoDB" id="9796191at2"/>
<evidence type="ECO:0000256" key="2">
    <source>
        <dbReference type="SAM" id="SignalP"/>
    </source>
</evidence>
<feature type="compositionally biased region" description="Gly residues" evidence="1">
    <location>
        <begin position="313"/>
        <end position="328"/>
    </location>
</feature>
<dbReference type="KEGG" id="spad:DVK44_05895"/>
<feature type="chain" id="PRO_5016980654" evidence="2">
    <location>
        <begin position="34"/>
        <end position="574"/>
    </location>
</feature>
<feature type="domain" description="Transglycosylase SLT" evidence="3">
    <location>
        <begin position="181"/>
        <end position="221"/>
    </location>
</feature>
<evidence type="ECO:0000256" key="1">
    <source>
        <dbReference type="SAM" id="MobiDB-lite"/>
    </source>
</evidence>
<sequence>MAALFGSRLRRGATTTAVAAAAIAALSASQAPGAVPVDVGDSRAADVTPPPGTPVSGNSSYYTELPPLKTPAKPSTSIDTQGAGAGTAVGEAEAGIPATLLSAYQRAEQTLSETKPGCNLPWQLLAAIGKVESGHARGGEVDDNGTTLAPIRGPVLNGVGFANIPDTDNGEFDGDTVYDRAVGPMQFIPATWQTWGQDGNGDGRKDPNNVYDAALAAAYYLCAGDRDLSIDKYLHQAILGYNHSREYLHTVLSWLEYYRNGSHEVPDSSGTTPATTGPTAPVTPSPSPSPSAPGTTPKPSTPPKTSPAPTKPGGSGGGTTPTKPGGGTTPPAPGNPGTPTPADPAPTPVATRIEKAGTGTLTAVAGTRFAERAAVRAKDAAGKPVAKTVVRFEIIGDTDALFAAGSATAIAVTGADGTATAPAVQAGERTGDFTIRAIPIVSGVASLDYTATVTARQADALVRTTTGEQTAAPGAEFADRIEVRATYKGVAVAGLAVTAAMITAADGTTPAAGPYFKDAAGEPLRKLTDLTTDANGVLQLPKIFADDAEGTYLLRLETAGGATLTIELTVAAAS</sequence>
<keyword evidence="2" id="KW-0732">Signal</keyword>
<proteinExistence type="predicted"/>
<dbReference type="PANTHER" id="PTHR30163">
    <property type="entry name" value="MEMBRANE-BOUND LYTIC MUREIN TRANSGLYCOSYLASE B"/>
    <property type="match status" value="1"/>
</dbReference>
<evidence type="ECO:0000313" key="4">
    <source>
        <dbReference type="EMBL" id="AXG77298.1"/>
    </source>
</evidence>
<gene>
    <name evidence="4" type="ORF">DVK44_05895</name>
</gene>
<dbReference type="GO" id="GO:0008933">
    <property type="term" value="F:peptidoglycan lytic transglycosylase activity"/>
    <property type="evidence" value="ECO:0007669"/>
    <property type="project" value="TreeGrafter"/>
</dbReference>
<reference evidence="5" key="1">
    <citation type="submission" date="2018-07" db="EMBL/GenBank/DDBJ databases">
        <authorList>
            <person name="Zhao J."/>
        </authorList>
    </citation>
    <scope>NUCLEOTIDE SEQUENCE [LARGE SCALE GENOMIC DNA]</scope>
    <source>
        <strain evidence="5">GSSD-12</strain>
    </source>
</reference>
<dbReference type="InterPro" id="IPR043426">
    <property type="entry name" value="MltB-like"/>
</dbReference>
<dbReference type="InterPro" id="IPR031304">
    <property type="entry name" value="SLT_2"/>
</dbReference>
<dbReference type="Gene3D" id="1.10.530.10">
    <property type="match status" value="1"/>
</dbReference>
<name>A0A345HKS4_9ACTN</name>